<sequence>MRAAARAGSCPLRQSLLLGLWVAEVPVRAKPSHMTSAQGFETQHMQPRPQSCNTAMGSVNKSTTHCKGPGTFLHESFSHVAATCQTPTVACKNAQENCHLGQGTLREKHTHIAYPHVHVHRDTFIRAHVCGQHTQTHIDTHEHSAVRRPLSFPPPARPPSLLLR</sequence>
<dbReference type="PANTHER" id="PTHR11437">
    <property type="entry name" value="RIBONUCLEASE"/>
    <property type="match status" value="1"/>
</dbReference>
<dbReference type="GO" id="GO:0005615">
    <property type="term" value="C:extracellular space"/>
    <property type="evidence" value="ECO:0007669"/>
    <property type="project" value="TreeGrafter"/>
</dbReference>
<dbReference type="AlphaFoldDB" id="A0A452R649"/>
<evidence type="ECO:0000259" key="6">
    <source>
        <dbReference type="SMART" id="SM00092"/>
    </source>
</evidence>
<evidence type="ECO:0000256" key="3">
    <source>
        <dbReference type="ARBA" id="ARBA00022525"/>
    </source>
</evidence>
<dbReference type="GO" id="GO:0045087">
    <property type="term" value="P:innate immune response"/>
    <property type="evidence" value="ECO:0007669"/>
    <property type="project" value="TreeGrafter"/>
</dbReference>
<dbReference type="Pfam" id="PF00074">
    <property type="entry name" value="RnaseA"/>
    <property type="match status" value="1"/>
</dbReference>
<dbReference type="PRINTS" id="PR00794">
    <property type="entry name" value="RIBONUCLEASE"/>
</dbReference>
<dbReference type="Proteomes" id="UP000291022">
    <property type="component" value="Unassembled WGS sequence"/>
</dbReference>
<reference evidence="7" key="3">
    <citation type="submission" date="2025-09" db="UniProtKB">
        <authorList>
            <consortium name="Ensembl"/>
        </authorList>
    </citation>
    <scope>IDENTIFICATION</scope>
</reference>
<dbReference type="GeneTree" id="ENSGT00940000164606"/>
<comment type="subcellular location">
    <subcellularLocation>
        <location evidence="1">Secreted</location>
    </subcellularLocation>
</comment>
<feature type="chain" id="PRO_5018971261" description="Ribonuclease A-domain domain-containing protein" evidence="5">
    <location>
        <begin position="30"/>
        <end position="164"/>
    </location>
</feature>
<dbReference type="SMART" id="SM00092">
    <property type="entry name" value="RNAse_Pc"/>
    <property type="match status" value="1"/>
</dbReference>
<evidence type="ECO:0000256" key="4">
    <source>
        <dbReference type="SAM" id="MobiDB-lite"/>
    </source>
</evidence>
<dbReference type="GO" id="GO:0004540">
    <property type="term" value="F:RNA nuclease activity"/>
    <property type="evidence" value="ECO:0007669"/>
    <property type="project" value="TreeGrafter"/>
</dbReference>
<evidence type="ECO:0000256" key="1">
    <source>
        <dbReference type="ARBA" id="ARBA00004613"/>
    </source>
</evidence>
<feature type="domain" description="Ribonuclease A-domain" evidence="6">
    <location>
        <begin position="33"/>
        <end position="125"/>
    </location>
</feature>
<dbReference type="InterPro" id="IPR023412">
    <property type="entry name" value="RNaseA_domain"/>
</dbReference>
<accession>A0A452R649</accession>
<dbReference type="GO" id="GO:0003676">
    <property type="term" value="F:nucleic acid binding"/>
    <property type="evidence" value="ECO:0007669"/>
    <property type="project" value="InterPro"/>
</dbReference>
<reference evidence="8" key="1">
    <citation type="submission" date="2016-06" db="EMBL/GenBank/DDBJ databases">
        <title>De novo assembly and RNA-Seq shows season-dependent expression and editing in black bear kidneys.</title>
        <authorList>
            <person name="Korstanje R."/>
            <person name="Srivastava A."/>
            <person name="Sarsani V.K."/>
            <person name="Sheehan S.M."/>
            <person name="Seger R.L."/>
            <person name="Barter M.E."/>
            <person name="Lindqvist C."/>
            <person name="Brody L.C."/>
            <person name="Mullikin J.C."/>
        </authorList>
    </citation>
    <scope>NUCLEOTIDE SEQUENCE [LARGE SCALE GENOMIC DNA]</scope>
</reference>
<keyword evidence="8" id="KW-1185">Reference proteome</keyword>
<dbReference type="STRING" id="9643.ENSUAMP00000013810"/>
<dbReference type="PANTHER" id="PTHR11437:SF31">
    <property type="entry name" value="RIBONUCLEASE 7"/>
    <property type="match status" value="1"/>
</dbReference>
<evidence type="ECO:0000256" key="5">
    <source>
        <dbReference type="SAM" id="SignalP"/>
    </source>
</evidence>
<dbReference type="SUPFAM" id="SSF54076">
    <property type="entry name" value="RNase A-like"/>
    <property type="match status" value="1"/>
</dbReference>
<reference evidence="7" key="2">
    <citation type="submission" date="2025-08" db="UniProtKB">
        <authorList>
            <consortium name="Ensembl"/>
        </authorList>
    </citation>
    <scope>IDENTIFICATION</scope>
</reference>
<evidence type="ECO:0000256" key="2">
    <source>
        <dbReference type="ARBA" id="ARBA00005600"/>
    </source>
</evidence>
<feature type="signal peptide" evidence="5">
    <location>
        <begin position="1"/>
        <end position="29"/>
    </location>
</feature>
<dbReference type="GO" id="GO:0050829">
    <property type="term" value="P:defense response to Gram-negative bacterium"/>
    <property type="evidence" value="ECO:0007669"/>
    <property type="project" value="TreeGrafter"/>
</dbReference>
<dbReference type="GO" id="GO:0050830">
    <property type="term" value="P:defense response to Gram-positive bacterium"/>
    <property type="evidence" value="ECO:0007669"/>
    <property type="project" value="TreeGrafter"/>
</dbReference>
<dbReference type="InterPro" id="IPR001427">
    <property type="entry name" value="RNaseA"/>
</dbReference>
<protein>
    <recommendedName>
        <fullName evidence="6">Ribonuclease A-domain domain-containing protein</fullName>
    </recommendedName>
</protein>
<dbReference type="Gene3D" id="3.10.130.10">
    <property type="entry name" value="Ribonuclease A-like domain"/>
    <property type="match status" value="1"/>
</dbReference>
<dbReference type="InterPro" id="IPR036816">
    <property type="entry name" value="RNaseA-like_dom_sf"/>
</dbReference>
<dbReference type="GO" id="GO:0050832">
    <property type="term" value="P:defense response to fungus"/>
    <property type="evidence" value="ECO:0007669"/>
    <property type="project" value="TreeGrafter"/>
</dbReference>
<dbReference type="Ensembl" id="ENSUAMT00000015497.1">
    <property type="protein sequence ID" value="ENSUAMP00000013810.1"/>
    <property type="gene ID" value="ENSUAMG00000011106.1"/>
</dbReference>
<evidence type="ECO:0000313" key="7">
    <source>
        <dbReference type="Ensembl" id="ENSUAMP00000013810.1"/>
    </source>
</evidence>
<name>A0A452R649_URSAM</name>
<comment type="similarity">
    <text evidence="2">Belongs to the pancreatic ribonuclease family.</text>
</comment>
<proteinExistence type="inferred from homology"/>
<feature type="region of interest" description="Disordered" evidence="4">
    <location>
        <begin position="140"/>
        <end position="164"/>
    </location>
</feature>
<keyword evidence="5" id="KW-0732">Signal</keyword>
<evidence type="ECO:0000313" key="8">
    <source>
        <dbReference type="Proteomes" id="UP000291022"/>
    </source>
</evidence>
<keyword evidence="3" id="KW-0964">Secreted</keyword>
<organism evidence="7 8">
    <name type="scientific">Ursus americanus</name>
    <name type="common">American black bear</name>
    <name type="synonym">Euarctos americanus</name>
    <dbReference type="NCBI Taxonomy" id="9643"/>
    <lineage>
        <taxon>Eukaryota</taxon>
        <taxon>Metazoa</taxon>
        <taxon>Chordata</taxon>
        <taxon>Craniata</taxon>
        <taxon>Vertebrata</taxon>
        <taxon>Euteleostomi</taxon>
        <taxon>Mammalia</taxon>
        <taxon>Eutheria</taxon>
        <taxon>Laurasiatheria</taxon>
        <taxon>Carnivora</taxon>
        <taxon>Caniformia</taxon>
        <taxon>Ursidae</taxon>
        <taxon>Ursus</taxon>
    </lineage>
</organism>